<dbReference type="EMBL" id="UYJE01006785">
    <property type="protein sequence ID" value="VDI48946.1"/>
    <property type="molecule type" value="Genomic_DNA"/>
</dbReference>
<dbReference type="Proteomes" id="UP000596742">
    <property type="component" value="Unassembled WGS sequence"/>
</dbReference>
<organism evidence="2 3">
    <name type="scientific">Mytilus galloprovincialis</name>
    <name type="common">Mediterranean mussel</name>
    <dbReference type="NCBI Taxonomy" id="29158"/>
    <lineage>
        <taxon>Eukaryota</taxon>
        <taxon>Metazoa</taxon>
        <taxon>Spiralia</taxon>
        <taxon>Lophotrochozoa</taxon>
        <taxon>Mollusca</taxon>
        <taxon>Bivalvia</taxon>
        <taxon>Autobranchia</taxon>
        <taxon>Pteriomorphia</taxon>
        <taxon>Mytilida</taxon>
        <taxon>Mytiloidea</taxon>
        <taxon>Mytilidae</taxon>
        <taxon>Mytilinae</taxon>
        <taxon>Mytilus</taxon>
    </lineage>
</organism>
<protein>
    <recommendedName>
        <fullName evidence="1">Novel STAND NTPase 3 domain-containing protein</fullName>
    </recommendedName>
</protein>
<dbReference type="Pfam" id="PF20720">
    <property type="entry name" value="nSTAND3"/>
    <property type="match status" value="1"/>
</dbReference>
<feature type="domain" description="Novel STAND NTPase 3" evidence="1">
    <location>
        <begin position="230"/>
        <end position="388"/>
    </location>
</feature>
<gene>
    <name evidence="2" type="ORF">MGAL_10B030048</name>
</gene>
<sequence length="1188" mass="136894">MRVKSHCCECPTGYNFPVPSPLISKQQWDSLWDSTSRSCVSHASRRYEICTVKAKSGIDISHLDSSFSGILLEHLCPTRIAVEDLVYIRNNVYGHASKGSLTDADYKTYMFKLEKALKQIATVCNRVSETMNKLEDAKQRPFDEILLMKYQTLLMEQKQTDEEIKEHIDMAKNRILERLDSIEKSQSRQMRDVLSAVKDINYIDEKERTKKKLQNDTYSSVKRHLKEGTFVEHSAVQVCIDRLEKYGRVVISGPPGAGKSRIAMELLHQYSTNYNAYSVMQIFNLTDWQDLMHEKDECIVLCDDIFGKSNFNYTEDLHGKCIDFIYTCVEGGNVKVIITMRNSILEKMLKKTKLKTSHRLFRGEFINLGSNEFQLTENNKRTILLKYFNLNNIKVTEDPEKENFKKIEVKNSDASLLFHQSTLDEIIMSDASPILGFPQACYLFSSNRKFTVQGPIFFKHANEVLLEEIRDIKEIGDTNKDLDFTMLVCVMLNGNTFNITEINKSDIEKTFSMCHPGMSRLVTLGEVERCVDQLCGSYLNKQKDSYCFQHRTLFEAVFLVFRSFTKQCVNYDKILQLMGFEFIVEMTRSYEYQGVEGEVIYRVRSEHYELLAQQVILHLTEKYFEDPYTCIKLLCESPIILLTCTSIIQYICKLYCDRQVSQLFKGNSYFSLSIPRSCDDLFYTQCFNISVAFFMFCVDSKDVLEYLRTEIESTLSSSNRHSVTHCAQAIKVAFLFLCRMLKVDKAEILWQIMKSNNIKLRELPRHFLLNFHVILHNEHVLKLISEIVDDFSIFDVNEFLKCIILDNVEVENIKWLTKVFDTKLFDIPIAMENACAIGNMELVKFLFDSFDQSRFDMKSALNEACCNDNQILVQYLFSVSDSKAFDVKTAMIIACGRGNASLVNFLLKTSGKSFLNKDMTLNADQNELVNFLLDIVDDTSSSSDIKPQIYNERDSGEIEMRKALFESYDHDLLDIKLIMTWACGFGNIELVTFLSENFEHSSFNMKSALHKAISRNNVHIVMYMLKQFDLTMSDLMKAMRIAFEKEDKKITEILSEKMNHSSYEMKSFLTEECKKGNIQFVKYLIKNINNDLFDLKLAMNGACISGKVELVKFLLDTFGSKKFDMETAMNEVCGFKCGSKQVVRFLLKACDNDIFNLQAACKIAKRSGNNELANIISPDAESSTCSIN</sequence>
<dbReference type="SUPFAM" id="SSF52540">
    <property type="entry name" value="P-loop containing nucleoside triphosphate hydrolases"/>
    <property type="match status" value="1"/>
</dbReference>
<dbReference type="InterPro" id="IPR002110">
    <property type="entry name" value="Ankyrin_rpt"/>
</dbReference>
<dbReference type="PANTHER" id="PTHR46586">
    <property type="entry name" value="ANKYRIN REPEAT-CONTAINING PROTEIN"/>
    <property type="match status" value="1"/>
</dbReference>
<dbReference type="SMART" id="SM00248">
    <property type="entry name" value="ANK"/>
    <property type="match status" value="6"/>
</dbReference>
<reference evidence="2" key="1">
    <citation type="submission" date="2018-11" db="EMBL/GenBank/DDBJ databases">
        <authorList>
            <person name="Alioto T."/>
            <person name="Alioto T."/>
        </authorList>
    </citation>
    <scope>NUCLEOTIDE SEQUENCE</scope>
</reference>
<dbReference type="InterPro" id="IPR027417">
    <property type="entry name" value="P-loop_NTPase"/>
</dbReference>
<dbReference type="OrthoDB" id="6163133at2759"/>
<accession>A0A8B6FGQ5</accession>
<dbReference type="AlphaFoldDB" id="A0A8B6FGQ5"/>
<dbReference type="InterPro" id="IPR036770">
    <property type="entry name" value="Ankyrin_rpt-contain_sf"/>
</dbReference>
<evidence type="ECO:0000313" key="2">
    <source>
        <dbReference type="EMBL" id="VDI48946.1"/>
    </source>
</evidence>
<dbReference type="InterPro" id="IPR049050">
    <property type="entry name" value="nSTAND3"/>
</dbReference>
<dbReference type="InterPro" id="IPR052050">
    <property type="entry name" value="SecEffector_AnkRepeat"/>
</dbReference>
<proteinExistence type="predicted"/>
<dbReference type="SUPFAM" id="SSF48403">
    <property type="entry name" value="Ankyrin repeat"/>
    <property type="match status" value="1"/>
</dbReference>
<comment type="caution">
    <text evidence="2">The sequence shown here is derived from an EMBL/GenBank/DDBJ whole genome shotgun (WGS) entry which is preliminary data.</text>
</comment>
<keyword evidence="3" id="KW-1185">Reference proteome</keyword>
<evidence type="ECO:0000313" key="3">
    <source>
        <dbReference type="Proteomes" id="UP000596742"/>
    </source>
</evidence>
<evidence type="ECO:0000259" key="1">
    <source>
        <dbReference type="Pfam" id="PF20720"/>
    </source>
</evidence>
<dbReference type="Gene3D" id="1.25.40.20">
    <property type="entry name" value="Ankyrin repeat-containing domain"/>
    <property type="match status" value="2"/>
</dbReference>
<name>A0A8B6FGQ5_MYTGA</name>
<dbReference type="PANTHER" id="PTHR46586:SF5">
    <property type="match status" value="1"/>
</dbReference>